<keyword evidence="2" id="KW-0812">Transmembrane</keyword>
<protein>
    <submittedName>
        <fullName evidence="3">Uncharacterized protein</fullName>
    </submittedName>
</protein>
<feature type="region of interest" description="Disordered" evidence="1">
    <location>
        <begin position="264"/>
        <end position="358"/>
    </location>
</feature>
<comment type="caution">
    <text evidence="3">The sequence shown here is derived from an EMBL/GenBank/DDBJ whole genome shotgun (WGS) entry which is preliminary data.</text>
</comment>
<keyword evidence="2" id="KW-0472">Membrane</keyword>
<gene>
    <name evidence="3" type="ORF">FSARC_3989</name>
</gene>
<feature type="compositionally biased region" description="Low complexity" evidence="1">
    <location>
        <begin position="462"/>
        <end position="473"/>
    </location>
</feature>
<dbReference type="AlphaFoldDB" id="A0A8H4U372"/>
<feature type="compositionally biased region" description="Low complexity" evidence="1">
    <location>
        <begin position="179"/>
        <end position="189"/>
    </location>
</feature>
<evidence type="ECO:0000256" key="1">
    <source>
        <dbReference type="SAM" id="MobiDB-lite"/>
    </source>
</evidence>
<feature type="compositionally biased region" description="Polar residues" evidence="1">
    <location>
        <begin position="340"/>
        <end position="349"/>
    </location>
</feature>
<feature type="compositionally biased region" description="Polar residues" evidence="1">
    <location>
        <begin position="395"/>
        <end position="411"/>
    </location>
</feature>
<reference evidence="3" key="1">
    <citation type="journal article" date="2020" name="BMC Genomics">
        <title>Correction to: Identification and distribution of gene clusters required for synthesis of sphingolipid metabolism inhibitors in diverse species of the filamentous fungus Fusarium.</title>
        <authorList>
            <person name="Kim H.S."/>
            <person name="Lohmar J.M."/>
            <person name="Busman M."/>
            <person name="Brown D.W."/>
            <person name="Naumann T.A."/>
            <person name="Divon H.H."/>
            <person name="Lysoe E."/>
            <person name="Uhlig S."/>
            <person name="Proctor R.H."/>
        </authorList>
    </citation>
    <scope>NUCLEOTIDE SEQUENCE</scope>
    <source>
        <strain evidence="3">NRRL 20472</strain>
    </source>
</reference>
<feature type="compositionally biased region" description="Polar residues" evidence="1">
    <location>
        <begin position="277"/>
        <end position="318"/>
    </location>
</feature>
<reference evidence="3" key="2">
    <citation type="submission" date="2020-05" db="EMBL/GenBank/DDBJ databases">
        <authorList>
            <person name="Kim H.-S."/>
            <person name="Proctor R.H."/>
            <person name="Brown D.W."/>
        </authorList>
    </citation>
    <scope>NUCLEOTIDE SEQUENCE</scope>
    <source>
        <strain evidence="3">NRRL 20472</strain>
    </source>
</reference>
<evidence type="ECO:0000256" key="2">
    <source>
        <dbReference type="SAM" id="Phobius"/>
    </source>
</evidence>
<dbReference type="Proteomes" id="UP000622797">
    <property type="component" value="Unassembled WGS sequence"/>
</dbReference>
<keyword evidence="2" id="KW-1133">Transmembrane helix</keyword>
<name>A0A8H4U372_9HYPO</name>
<feature type="compositionally biased region" description="Polar residues" evidence="1">
    <location>
        <begin position="376"/>
        <end position="388"/>
    </location>
</feature>
<feature type="region of interest" description="Disordered" evidence="1">
    <location>
        <begin position="179"/>
        <end position="202"/>
    </location>
</feature>
<feature type="compositionally biased region" description="Basic and acidic residues" evidence="1">
    <location>
        <begin position="506"/>
        <end position="521"/>
    </location>
</feature>
<feature type="transmembrane region" description="Helical" evidence="2">
    <location>
        <begin position="204"/>
        <end position="224"/>
    </location>
</feature>
<evidence type="ECO:0000313" key="4">
    <source>
        <dbReference type="Proteomes" id="UP000622797"/>
    </source>
</evidence>
<feature type="region of interest" description="Disordered" evidence="1">
    <location>
        <begin position="376"/>
        <end position="521"/>
    </location>
</feature>
<sequence>MYDHDPIKDLGLSCPYNGQFFICENDPVRFIGCCSINPCGTRKGLCPDEHLKPASFEKEHGHEILPQACVNDNVDVAWYTCSGTAPAFMGCCAVNPCSQGGCPKRELRAAKLSDKTKNAEVFLSGSSDYAPGTDPSVPDPVADPVSSLGVISTVASSTITSGFLTSFTTEPTLETTTSFLATSTPNPESGGPGGDGKPPNGGKIAGATVPTIIIFIVLLVLFVYGRGRGWFTMGWFKMWFKHWFRRWIHQDRFALSVSSVHLGRNTAEKRRSKTQKTEANSSQSSQHDSPVQGTQPVENEASQSSHGDHSAQQAQTQRAELDASQPANDGHTTHERPRARQNQQVQQHELSAADDSNIEQSIYRYPAAPIGSSLLTNHITGTNQNMDQQSDRDNLPSQDSRYGRYTRTQPNHLPGEPGRLSPAPSDIVPPKMPTIQEDTGTPTSYVWPEEQRNLRVRNGPVERWSGSSEGSSRIAKSRRDKVGSGSTWDSVLSDPLKKPRVPCGCSDKKCNHEWSKETDEE</sequence>
<dbReference type="EMBL" id="JABEXW010000191">
    <property type="protein sequence ID" value="KAF4968650.1"/>
    <property type="molecule type" value="Genomic_DNA"/>
</dbReference>
<dbReference type="OrthoDB" id="3692311at2759"/>
<keyword evidence="4" id="KW-1185">Reference proteome</keyword>
<evidence type="ECO:0000313" key="3">
    <source>
        <dbReference type="EMBL" id="KAF4968650.1"/>
    </source>
</evidence>
<proteinExistence type="predicted"/>
<organism evidence="3 4">
    <name type="scientific">Fusarium sarcochroum</name>
    <dbReference type="NCBI Taxonomy" id="1208366"/>
    <lineage>
        <taxon>Eukaryota</taxon>
        <taxon>Fungi</taxon>
        <taxon>Dikarya</taxon>
        <taxon>Ascomycota</taxon>
        <taxon>Pezizomycotina</taxon>
        <taxon>Sordariomycetes</taxon>
        <taxon>Hypocreomycetidae</taxon>
        <taxon>Hypocreales</taxon>
        <taxon>Nectriaceae</taxon>
        <taxon>Fusarium</taxon>
        <taxon>Fusarium lateritium species complex</taxon>
    </lineage>
</organism>
<accession>A0A8H4U372</accession>